<name>A0A2A2K815_9BILA</name>
<organism evidence="2 3">
    <name type="scientific">Diploscapter pachys</name>
    <dbReference type="NCBI Taxonomy" id="2018661"/>
    <lineage>
        <taxon>Eukaryota</taxon>
        <taxon>Metazoa</taxon>
        <taxon>Ecdysozoa</taxon>
        <taxon>Nematoda</taxon>
        <taxon>Chromadorea</taxon>
        <taxon>Rhabditida</taxon>
        <taxon>Rhabditina</taxon>
        <taxon>Rhabditomorpha</taxon>
        <taxon>Rhabditoidea</taxon>
        <taxon>Rhabditidae</taxon>
        <taxon>Diploscapter</taxon>
    </lineage>
</organism>
<reference evidence="2 3" key="1">
    <citation type="journal article" date="2017" name="Curr. Biol.">
        <title>Genome architecture and evolution of a unichromosomal asexual nematode.</title>
        <authorList>
            <person name="Fradin H."/>
            <person name="Zegar C."/>
            <person name="Gutwein M."/>
            <person name="Lucas J."/>
            <person name="Kovtun M."/>
            <person name="Corcoran D."/>
            <person name="Baugh L.R."/>
            <person name="Kiontke K."/>
            <person name="Gunsalus K."/>
            <person name="Fitch D.H."/>
            <person name="Piano F."/>
        </authorList>
    </citation>
    <scope>NUCLEOTIDE SEQUENCE [LARGE SCALE GENOMIC DNA]</scope>
    <source>
        <strain evidence="2">PF1309</strain>
    </source>
</reference>
<feature type="compositionally biased region" description="Basic and acidic residues" evidence="1">
    <location>
        <begin position="251"/>
        <end position="276"/>
    </location>
</feature>
<gene>
    <name evidence="2" type="ORF">WR25_16011</name>
</gene>
<evidence type="ECO:0000313" key="2">
    <source>
        <dbReference type="EMBL" id="PAV69939.1"/>
    </source>
</evidence>
<protein>
    <submittedName>
        <fullName evidence="2">Uncharacterized protein</fullName>
    </submittedName>
</protein>
<feature type="region of interest" description="Disordered" evidence="1">
    <location>
        <begin position="66"/>
        <end position="86"/>
    </location>
</feature>
<dbReference type="Proteomes" id="UP000218231">
    <property type="component" value="Unassembled WGS sequence"/>
</dbReference>
<sequence length="384" mass="39168">MRTRTPDDELAHPVGDRVDVVDIEVKAEGIVLDVCRPAGRVAQVKVPAAAVLQNAIFAPVGREGEAQPGVEGGAGGEVAARHDGDDMVPQDRRHLRIDDRAGIAVAVAHATAIAEQLSIGVRAGAGRADGDPIGEGSGAGRLCDDHVAGEWAGVDVAHLLIVVAAGLVREDGGEAVGGPVVGEQRGGDALVAVGAVQAADAEQQQRGMVARVDDACGEQVVRLGIGIGAAGWREQARDIGLAGATGMTEAQVDRAGDGAVAEDRIGDGRSLRRGEAPRGAGGEGAGEVDRGRQRRRGGAGGGDQEQGEQRHKHASFAGEAPAICAILACDVERSWYIAIVGFAPRAGPGDEARLFEQVQMFGDGLAGHACMRCQPGDRPGDAAA</sequence>
<keyword evidence="3" id="KW-1185">Reference proteome</keyword>
<evidence type="ECO:0000313" key="3">
    <source>
        <dbReference type="Proteomes" id="UP000218231"/>
    </source>
</evidence>
<proteinExistence type="predicted"/>
<feature type="region of interest" description="Disordered" evidence="1">
    <location>
        <begin position="250"/>
        <end position="314"/>
    </location>
</feature>
<accession>A0A2A2K815</accession>
<evidence type="ECO:0000256" key="1">
    <source>
        <dbReference type="SAM" id="MobiDB-lite"/>
    </source>
</evidence>
<dbReference type="EMBL" id="LIAE01009393">
    <property type="protein sequence ID" value="PAV69939.1"/>
    <property type="molecule type" value="Genomic_DNA"/>
</dbReference>
<comment type="caution">
    <text evidence="2">The sequence shown here is derived from an EMBL/GenBank/DDBJ whole genome shotgun (WGS) entry which is preliminary data.</text>
</comment>
<dbReference type="AlphaFoldDB" id="A0A2A2K815"/>